<protein>
    <submittedName>
        <fullName evidence="2">Glipr2 protein</fullName>
    </submittedName>
</protein>
<dbReference type="InterPro" id="IPR035940">
    <property type="entry name" value="CAP_sf"/>
</dbReference>
<accession>A0A812LPY5</accession>
<dbReference type="AlphaFoldDB" id="A0A812LPY5"/>
<dbReference type="OrthoDB" id="337038at2759"/>
<keyword evidence="3" id="KW-1185">Reference proteome</keyword>
<evidence type="ECO:0000313" key="2">
    <source>
        <dbReference type="EMBL" id="CAE7245130.1"/>
    </source>
</evidence>
<dbReference type="Gene3D" id="3.40.33.10">
    <property type="entry name" value="CAP"/>
    <property type="match status" value="1"/>
</dbReference>
<dbReference type="PANTHER" id="PTHR10334">
    <property type="entry name" value="CYSTEINE-RICH SECRETORY PROTEIN-RELATED"/>
    <property type="match status" value="1"/>
</dbReference>
<name>A0A812LPY5_9DINO</name>
<sequence>MGTGASATLAETAQSFSDDELKAAFKGVPAADRMRIAAAAVDGIDQYGAVADGAGVGVESPGLPEAPADWIKECLDCHNKFRANHGVPALEWSHECYEFALLQAETCQANGKISHGNQQGPSGFHGQNTYGCSEPDPVCNAVQAWYNEIKDPGYDFKSPGPKPGVHHFTQVVWKGTTKVGMAKSKDGCFMVANYFPGGNITNEGYYKENIPDPKADMWAKLMAVEVVESKLKAEVVDASFDATAECSKSAVTATSMTIEMEAALRGCPFKDYLEDVHKAFKEKGKVTVDRQGNDVKIVIEIGDVINELNSSW</sequence>
<dbReference type="InterPro" id="IPR014044">
    <property type="entry name" value="CAP_dom"/>
</dbReference>
<feature type="domain" description="SCP" evidence="1">
    <location>
        <begin position="69"/>
        <end position="202"/>
    </location>
</feature>
<dbReference type="CDD" id="cd05382">
    <property type="entry name" value="CAP_GAPR1-like"/>
    <property type="match status" value="1"/>
</dbReference>
<dbReference type="InterPro" id="IPR034113">
    <property type="entry name" value="SCP_GAPR1-like"/>
</dbReference>
<dbReference type="SMART" id="SM00198">
    <property type="entry name" value="SCP"/>
    <property type="match status" value="1"/>
</dbReference>
<dbReference type="InterPro" id="IPR001283">
    <property type="entry name" value="CRISP-related"/>
</dbReference>
<comment type="caution">
    <text evidence="2">The sequence shown here is derived from an EMBL/GenBank/DDBJ whole genome shotgun (WGS) entry which is preliminary data.</text>
</comment>
<evidence type="ECO:0000313" key="3">
    <source>
        <dbReference type="Proteomes" id="UP000604046"/>
    </source>
</evidence>
<dbReference type="Proteomes" id="UP000604046">
    <property type="component" value="Unassembled WGS sequence"/>
</dbReference>
<organism evidence="2 3">
    <name type="scientific">Symbiodinium natans</name>
    <dbReference type="NCBI Taxonomy" id="878477"/>
    <lineage>
        <taxon>Eukaryota</taxon>
        <taxon>Sar</taxon>
        <taxon>Alveolata</taxon>
        <taxon>Dinophyceae</taxon>
        <taxon>Suessiales</taxon>
        <taxon>Symbiodiniaceae</taxon>
        <taxon>Symbiodinium</taxon>
    </lineage>
</organism>
<dbReference type="Pfam" id="PF00188">
    <property type="entry name" value="CAP"/>
    <property type="match status" value="1"/>
</dbReference>
<dbReference type="EMBL" id="CAJNDS010001044">
    <property type="protein sequence ID" value="CAE7245130.1"/>
    <property type="molecule type" value="Genomic_DNA"/>
</dbReference>
<evidence type="ECO:0000259" key="1">
    <source>
        <dbReference type="SMART" id="SM00198"/>
    </source>
</evidence>
<proteinExistence type="predicted"/>
<reference evidence="2" key="1">
    <citation type="submission" date="2021-02" db="EMBL/GenBank/DDBJ databases">
        <authorList>
            <person name="Dougan E. K."/>
            <person name="Rhodes N."/>
            <person name="Thang M."/>
            <person name="Chan C."/>
        </authorList>
    </citation>
    <scope>NUCLEOTIDE SEQUENCE</scope>
</reference>
<gene>
    <name evidence="2" type="primary">Glipr2</name>
    <name evidence="2" type="ORF">SNAT2548_LOCUS11533</name>
</gene>
<dbReference type="SUPFAM" id="SSF55797">
    <property type="entry name" value="PR-1-like"/>
    <property type="match status" value="1"/>
</dbReference>
<dbReference type="PRINTS" id="PR00837">
    <property type="entry name" value="V5TPXLIKE"/>
</dbReference>